<evidence type="ECO:0000313" key="1">
    <source>
        <dbReference type="EMBL" id="RKE55320.1"/>
    </source>
</evidence>
<name>A0A420BF42_SPHD1</name>
<dbReference type="EMBL" id="RAPY01000001">
    <property type="protein sequence ID" value="RKE55320.1"/>
    <property type="molecule type" value="Genomic_DNA"/>
</dbReference>
<organism evidence="1 2">
    <name type="scientific">Sphingobacterium detergens</name>
    <dbReference type="NCBI Taxonomy" id="1145106"/>
    <lineage>
        <taxon>Bacteria</taxon>
        <taxon>Pseudomonadati</taxon>
        <taxon>Bacteroidota</taxon>
        <taxon>Sphingobacteriia</taxon>
        <taxon>Sphingobacteriales</taxon>
        <taxon>Sphingobacteriaceae</taxon>
        <taxon>Sphingobacterium</taxon>
    </lineage>
</organism>
<comment type="caution">
    <text evidence="1">The sequence shown here is derived from an EMBL/GenBank/DDBJ whole genome shotgun (WGS) entry which is preliminary data.</text>
</comment>
<sequence length="173" mass="20094">MKKTFLFSLLSFLGLSLTYGQQLKPLYSKTDTLPRVVYKDLNERPLPKIEMRGENYLGDAMWSLKSEGVKSVDINKERGVVIIELTLEYKPVLMSLSDIVKKYTNVKSERVIFKIDDRFVQNNPREVLIDESNIMLISVSPMKFVGDLEDLCMITLIPRTDKNLKKFNEIRIR</sequence>
<gene>
    <name evidence="1" type="ORF">DFQ12_0151</name>
</gene>
<proteinExistence type="predicted"/>
<accession>A0A420BF42</accession>
<reference evidence="1 2" key="1">
    <citation type="submission" date="2018-09" db="EMBL/GenBank/DDBJ databases">
        <title>Genomic Encyclopedia of Type Strains, Phase III (KMG-III): the genomes of soil and plant-associated and newly described type strains.</title>
        <authorList>
            <person name="Whitman W."/>
        </authorList>
    </citation>
    <scope>NUCLEOTIDE SEQUENCE [LARGE SCALE GENOMIC DNA]</scope>
    <source>
        <strain evidence="1 2">CECT 7938</strain>
    </source>
</reference>
<keyword evidence="2" id="KW-1185">Reference proteome</keyword>
<dbReference type="Proteomes" id="UP000286246">
    <property type="component" value="Unassembled WGS sequence"/>
</dbReference>
<dbReference type="AlphaFoldDB" id="A0A420BF42"/>
<dbReference type="OrthoDB" id="707840at2"/>
<evidence type="ECO:0000313" key="2">
    <source>
        <dbReference type="Proteomes" id="UP000286246"/>
    </source>
</evidence>
<dbReference type="RefSeq" id="WP_120257116.1">
    <property type="nucleotide sequence ID" value="NZ_RAPY01000001.1"/>
</dbReference>
<protein>
    <submittedName>
        <fullName evidence="1">Uncharacterized protein</fullName>
    </submittedName>
</protein>